<keyword evidence="3" id="KW-1185">Reference proteome</keyword>
<feature type="region of interest" description="Disordered" evidence="1">
    <location>
        <begin position="35"/>
        <end position="61"/>
    </location>
</feature>
<reference evidence="2 3" key="1">
    <citation type="submission" date="2016-02" db="EMBL/GenBank/DDBJ databases">
        <title>Genome analysis of coral dinoflagellate symbionts highlights evolutionary adaptations to a symbiotic lifestyle.</title>
        <authorList>
            <person name="Aranda M."/>
            <person name="Li Y."/>
            <person name="Liew Y.J."/>
            <person name="Baumgarten S."/>
            <person name="Simakov O."/>
            <person name="Wilson M."/>
            <person name="Piel J."/>
            <person name="Ashoor H."/>
            <person name="Bougouffa S."/>
            <person name="Bajic V.B."/>
            <person name="Ryu T."/>
            <person name="Ravasi T."/>
            <person name="Bayer T."/>
            <person name="Micklem G."/>
            <person name="Kim H."/>
            <person name="Bhak J."/>
            <person name="Lajeunesse T.C."/>
            <person name="Voolstra C.R."/>
        </authorList>
    </citation>
    <scope>NUCLEOTIDE SEQUENCE [LARGE SCALE GENOMIC DNA]</scope>
    <source>
        <strain evidence="2 3">CCMP2467</strain>
    </source>
</reference>
<evidence type="ECO:0000313" key="2">
    <source>
        <dbReference type="EMBL" id="OLP74575.1"/>
    </source>
</evidence>
<accession>A0A1Q9BV91</accession>
<feature type="non-terminal residue" evidence="2">
    <location>
        <position position="1"/>
    </location>
</feature>
<dbReference type="EMBL" id="LSRX01003513">
    <property type="protein sequence ID" value="OLP74575.1"/>
    <property type="molecule type" value="Genomic_DNA"/>
</dbReference>
<feature type="non-terminal residue" evidence="2">
    <location>
        <position position="61"/>
    </location>
</feature>
<proteinExistence type="predicted"/>
<evidence type="ECO:0000313" key="3">
    <source>
        <dbReference type="Proteomes" id="UP000186817"/>
    </source>
</evidence>
<gene>
    <name evidence="2" type="ORF">AK812_SmicGene45841</name>
</gene>
<evidence type="ECO:0000256" key="1">
    <source>
        <dbReference type="SAM" id="MobiDB-lite"/>
    </source>
</evidence>
<sequence length="61" mass="6779">VVQHQHKILSQFIAGRFDLLGLKVDKDTLVKVLSSRGQALPKAHGKTAKKEDSKKDEPKKS</sequence>
<comment type="caution">
    <text evidence="2">The sequence shown here is derived from an EMBL/GenBank/DDBJ whole genome shotgun (WGS) entry which is preliminary data.</text>
</comment>
<dbReference type="Proteomes" id="UP000186817">
    <property type="component" value="Unassembled WGS sequence"/>
</dbReference>
<dbReference type="AlphaFoldDB" id="A0A1Q9BV91"/>
<organism evidence="2 3">
    <name type="scientific">Symbiodinium microadriaticum</name>
    <name type="common">Dinoflagellate</name>
    <name type="synonym">Zooxanthella microadriatica</name>
    <dbReference type="NCBI Taxonomy" id="2951"/>
    <lineage>
        <taxon>Eukaryota</taxon>
        <taxon>Sar</taxon>
        <taxon>Alveolata</taxon>
        <taxon>Dinophyceae</taxon>
        <taxon>Suessiales</taxon>
        <taxon>Symbiodiniaceae</taxon>
        <taxon>Symbiodinium</taxon>
    </lineage>
</organism>
<protein>
    <submittedName>
        <fullName evidence="2">Uncharacterized protein</fullName>
    </submittedName>
</protein>
<feature type="compositionally biased region" description="Basic and acidic residues" evidence="1">
    <location>
        <begin position="48"/>
        <end position="61"/>
    </location>
</feature>
<name>A0A1Q9BV91_SYMMI</name>